<keyword evidence="3" id="KW-1185">Reference proteome</keyword>
<reference evidence="2 3" key="1">
    <citation type="submission" date="2019-03" db="EMBL/GenBank/DDBJ databases">
        <title>Genomic Encyclopedia of Type Strains, Phase IV (KMG-IV): sequencing the most valuable type-strain genomes for metagenomic binning, comparative biology and taxonomic classification.</title>
        <authorList>
            <person name="Goeker M."/>
        </authorList>
    </citation>
    <scope>NUCLEOTIDE SEQUENCE [LARGE SCALE GENOMIC DNA]</scope>
    <source>
        <strain evidence="2 3">DSM 6770</strain>
    </source>
</reference>
<dbReference type="CDD" id="cd01741">
    <property type="entry name" value="GATase1_1"/>
    <property type="match status" value="1"/>
</dbReference>
<dbReference type="NCBIfam" id="NF005458">
    <property type="entry name" value="PRK07053.1"/>
    <property type="match status" value="1"/>
</dbReference>
<proteinExistence type="predicted"/>
<sequence length="233" mass="25448">MSRTALILRHVSFEDLGHWKSVLESADYTLEYIDNGVVELDNRDPLAPDLVIVLGGPISVNDTLGYPFLCETQRFLRKRLELGMPTLGICLGAQLMAQALGGEVLPQPRVEIGFKTLSLSSAGYLGPLKHLEGVPVLHWHGERFTLPEGATVLAATDVCSVQGFSVGNTLMGLQFHPEVEADGFERWLIGHTLELARANISPQNLRQQALLSASLLKEAGQKLLRDWLAGLSS</sequence>
<dbReference type="PANTHER" id="PTHR42695:SF5">
    <property type="entry name" value="GLUTAMINE AMIDOTRANSFERASE YLR126C-RELATED"/>
    <property type="match status" value="1"/>
</dbReference>
<dbReference type="Proteomes" id="UP000295380">
    <property type="component" value="Unassembled WGS sequence"/>
</dbReference>
<dbReference type="Pfam" id="PF00117">
    <property type="entry name" value="GATase"/>
    <property type="match status" value="1"/>
</dbReference>
<dbReference type="GO" id="GO:0005829">
    <property type="term" value="C:cytosol"/>
    <property type="evidence" value="ECO:0007669"/>
    <property type="project" value="TreeGrafter"/>
</dbReference>
<protein>
    <submittedName>
        <fullName evidence="2">GMP synthase (Glutamine-hydrolysing)</fullName>
    </submittedName>
</protein>
<evidence type="ECO:0000313" key="3">
    <source>
        <dbReference type="Proteomes" id="UP000295380"/>
    </source>
</evidence>
<dbReference type="AlphaFoldDB" id="A0A4R7NSY5"/>
<dbReference type="RefSeq" id="WP_133695134.1">
    <property type="nucleotide sequence ID" value="NZ_SOBR01000002.1"/>
</dbReference>
<evidence type="ECO:0000259" key="1">
    <source>
        <dbReference type="Pfam" id="PF00117"/>
    </source>
</evidence>
<dbReference type="InterPro" id="IPR044992">
    <property type="entry name" value="ChyE-like"/>
</dbReference>
<dbReference type="PROSITE" id="PS51273">
    <property type="entry name" value="GATASE_TYPE_1"/>
    <property type="match status" value="1"/>
</dbReference>
<dbReference type="EMBL" id="SOBR01000002">
    <property type="protein sequence ID" value="TDU23779.1"/>
    <property type="molecule type" value="Genomic_DNA"/>
</dbReference>
<evidence type="ECO:0000313" key="2">
    <source>
        <dbReference type="EMBL" id="TDU23779.1"/>
    </source>
</evidence>
<feature type="domain" description="Glutamine amidotransferase" evidence="1">
    <location>
        <begin position="36"/>
        <end position="181"/>
    </location>
</feature>
<dbReference type="Gene3D" id="3.40.50.880">
    <property type="match status" value="1"/>
</dbReference>
<comment type="caution">
    <text evidence="2">The sequence shown here is derived from an EMBL/GenBank/DDBJ whole genome shotgun (WGS) entry which is preliminary data.</text>
</comment>
<organism evidence="2 3">
    <name type="scientific">Chromohalobacter marismortui</name>
    <dbReference type="NCBI Taxonomy" id="42055"/>
    <lineage>
        <taxon>Bacteria</taxon>
        <taxon>Pseudomonadati</taxon>
        <taxon>Pseudomonadota</taxon>
        <taxon>Gammaproteobacteria</taxon>
        <taxon>Oceanospirillales</taxon>
        <taxon>Halomonadaceae</taxon>
        <taxon>Chromohalobacter</taxon>
    </lineage>
</organism>
<gene>
    <name evidence="2" type="ORF">C8E00_102279</name>
</gene>
<dbReference type="OrthoDB" id="9813383at2"/>
<dbReference type="PANTHER" id="PTHR42695">
    <property type="entry name" value="GLUTAMINE AMIDOTRANSFERASE YLR126C-RELATED"/>
    <property type="match status" value="1"/>
</dbReference>
<accession>A0A4R7NSY5</accession>
<dbReference type="SUPFAM" id="SSF52317">
    <property type="entry name" value="Class I glutamine amidotransferase-like"/>
    <property type="match status" value="1"/>
</dbReference>
<dbReference type="InterPro" id="IPR017926">
    <property type="entry name" value="GATASE"/>
</dbReference>
<name>A0A4R7NSY5_9GAMM</name>
<dbReference type="InterPro" id="IPR029062">
    <property type="entry name" value="Class_I_gatase-like"/>
</dbReference>